<evidence type="ECO:0000313" key="2">
    <source>
        <dbReference type="Proteomes" id="UP000266861"/>
    </source>
</evidence>
<organism evidence="1 2">
    <name type="scientific">Diversispora epigaea</name>
    <dbReference type="NCBI Taxonomy" id="1348612"/>
    <lineage>
        <taxon>Eukaryota</taxon>
        <taxon>Fungi</taxon>
        <taxon>Fungi incertae sedis</taxon>
        <taxon>Mucoromycota</taxon>
        <taxon>Glomeromycotina</taxon>
        <taxon>Glomeromycetes</taxon>
        <taxon>Diversisporales</taxon>
        <taxon>Diversisporaceae</taxon>
        <taxon>Diversispora</taxon>
    </lineage>
</organism>
<name>A0A397J460_9GLOM</name>
<evidence type="ECO:0000313" key="1">
    <source>
        <dbReference type="EMBL" id="RHZ81488.1"/>
    </source>
</evidence>
<reference evidence="1 2" key="1">
    <citation type="submission" date="2018-08" db="EMBL/GenBank/DDBJ databases">
        <title>Genome and evolution of the arbuscular mycorrhizal fungus Diversispora epigaea (formerly Glomus versiforme) and its bacterial endosymbionts.</title>
        <authorList>
            <person name="Sun X."/>
            <person name="Fei Z."/>
            <person name="Harrison M."/>
        </authorList>
    </citation>
    <scope>NUCLEOTIDE SEQUENCE [LARGE SCALE GENOMIC DNA]</scope>
    <source>
        <strain evidence="1 2">IT104</strain>
    </source>
</reference>
<protein>
    <submittedName>
        <fullName evidence="1">Uncharacterized protein</fullName>
    </submittedName>
</protein>
<comment type="caution">
    <text evidence="1">The sequence shown here is derived from an EMBL/GenBank/DDBJ whole genome shotgun (WGS) entry which is preliminary data.</text>
</comment>
<dbReference type="Proteomes" id="UP000266861">
    <property type="component" value="Unassembled WGS sequence"/>
</dbReference>
<sequence>MLEQLSTFLQTLSKLTNNKIQTIINHFSKNSDTDLPDSSIDNSENKISEEDKYLPEIEISISNETHVSDSSSLKLSQENNPEIKSFNPTHARAHFRNKILEQYPDLYYEYNKKIDHKLIFFFKTGRGKIAKLIGVLTDKIHSKLYKRCKNETGLDPWIKSETSGKAKLRVFDSSSQISSAGMVKKDTDNYIPQGSLTISNKTRNFSISGTNPSKIEHGEGPEKISNITEAEKVNPYIVIPEHLRELGLIE</sequence>
<gene>
    <name evidence="1" type="ORF">Glove_120g173</name>
</gene>
<proteinExistence type="predicted"/>
<keyword evidence="2" id="KW-1185">Reference proteome</keyword>
<dbReference type="EMBL" id="PQFF01000112">
    <property type="protein sequence ID" value="RHZ81488.1"/>
    <property type="molecule type" value="Genomic_DNA"/>
</dbReference>
<accession>A0A397J460</accession>
<dbReference type="AlphaFoldDB" id="A0A397J460"/>